<dbReference type="RefSeq" id="XP_017774766.1">
    <property type="nucleotide sequence ID" value="XM_017919277.1"/>
</dbReference>
<evidence type="ECO:0000259" key="7">
    <source>
        <dbReference type="PROSITE" id="PS50157"/>
    </source>
</evidence>
<evidence type="ECO:0000256" key="3">
    <source>
        <dbReference type="ARBA" id="ARBA00022771"/>
    </source>
</evidence>
<dbReference type="SUPFAM" id="SSF57667">
    <property type="entry name" value="beta-beta-alpha zinc fingers"/>
    <property type="match status" value="2"/>
</dbReference>
<keyword evidence="2" id="KW-0677">Repeat</keyword>
<evidence type="ECO:0000256" key="5">
    <source>
        <dbReference type="PROSITE-ProRule" id="PRU00042"/>
    </source>
</evidence>
<feature type="domain" description="C2H2-type" evidence="7">
    <location>
        <begin position="284"/>
        <end position="312"/>
    </location>
</feature>
<evidence type="ECO:0000256" key="2">
    <source>
        <dbReference type="ARBA" id="ARBA00022737"/>
    </source>
</evidence>
<feature type="region of interest" description="Disordered" evidence="6">
    <location>
        <begin position="190"/>
        <end position="248"/>
    </location>
</feature>
<dbReference type="PANTHER" id="PTHR24409">
    <property type="entry name" value="ZINC FINGER PROTEIN 142"/>
    <property type="match status" value="1"/>
</dbReference>
<evidence type="ECO:0000256" key="4">
    <source>
        <dbReference type="ARBA" id="ARBA00022833"/>
    </source>
</evidence>
<accession>A0ABM1MJL6</accession>
<dbReference type="PANTHER" id="PTHR24409:SF295">
    <property type="entry name" value="AZ2-RELATED"/>
    <property type="match status" value="1"/>
</dbReference>
<dbReference type="InterPro" id="IPR012934">
    <property type="entry name" value="Znf_AD"/>
</dbReference>
<dbReference type="SMART" id="SM00355">
    <property type="entry name" value="ZnF_C2H2"/>
    <property type="match status" value="4"/>
</dbReference>
<evidence type="ECO:0000313" key="8">
    <source>
        <dbReference type="Proteomes" id="UP000695000"/>
    </source>
</evidence>
<dbReference type="InterPro" id="IPR036236">
    <property type="entry name" value="Znf_C2H2_sf"/>
</dbReference>
<dbReference type="GeneID" id="108561375"/>
<proteinExistence type="predicted"/>
<evidence type="ECO:0000313" key="9">
    <source>
        <dbReference type="RefSeq" id="XP_017774766.1"/>
    </source>
</evidence>
<name>A0ABM1MJL6_NICVS</name>
<dbReference type="SMART" id="SM00868">
    <property type="entry name" value="zf-AD"/>
    <property type="match status" value="1"/>
</dbReference>
<dbReference type="PROSITE" id="PS00028">
    <property type="entry name" value="ZINC_FINGER_C2H2_1"/>
    <property type="match status" value="4"/>
</dbReference>
<gene>
    <name evidence="9" type="primary">LOC108561375</name>
</gene>
<protein>
    <submittedName>
        <fullName evidence="9">Myoneurin-like isoform X1</fullName>
    </submittedName>
</protein>
<dbReference type="InterPro" id="IPR013087">
    <property type="entry name" value="Znf_C2H2_type"/>
</dbReference>
<dbReference type="Proteomes" id="UP000695000">
    <property type="component" value="Unplaced"/>
</dbReference>
<reference evidence="9" key="1">
    <citation type="submission" date="2025-08" db="UniProtKB">
        <authorList>
            <consortium name="RefSeq"/>
        </authorList>
    </citation>
    <scope>IDENTIFICATION</scope>
    <source>
        <tissue evidence="9">Whole Larva</tissue>
    </source>
</reference>
<keyword evidence="8" id="KW-1185">Reference proteome</keyword>
<dbReference type="PROSITE" id="PS50157">
    <property type="entry name" value="ZINC_FINGER_C2H2_2"/>
    <property type="match status" value="4"/>
</dbReference>
<feature type="domain" description="C2H2-type" evidence="7">
    <location>
        <begin position="377"/>
        <end position="405"/>
    </location>
</feature>
<organism evidence="8 9">
    <name type="scientific">Nicrophorus vespilloides</name>
    <name type="common">Boreal carrion beetle</name>
    <dbReference type="NCBI Taxonomy" id="110193"/>
    <lineage>
        <taxon>Eukaryota</taxon>
        <taxon>Metazoa</taxon>
        <taxon>Ecdysozoa</taxon>
        <taxon>Arthropoda</taxon>
        <taxon>Hexapoda</taxon>
        <taxon>Insecta</taxon>
        <taxon>Pterygota</taxon>
        <taxon>Neoptera</taxon>
        <taxon>Endopterygota</taxon>
        <taxon>Coleoptera</taxon>
        <taxon>Polyphaga</taxon>
        <taxon>Staphyliniformia</taxon>
        <taxon>Silphidae</taxon>
        <taxon>Nicrophorinae</taxon>
        <taxon>Nicrophorus</taxon>
    </lineage>
</organism>
<evidence type="ECO:0000256" key="6">
    <source>
        <dbReference type="SAM" id="MobiDB-lite"/>
    </source>
</evidence>
<feature type="domain" description="C2H2-type" evidence="7">
    <location>
        <begin position="313"/>
        <end position="340"/>
    </location>
</feature>
<keyword evidence="4" id="KW-0862">Zinc</keyword>
<feature type="domain" description="C2H2-type" evidence="7">
    <location>
        <begin position="417"/>
        <end position="444"/>
    </location>
</feature>
<sequence length="516" mass="58882">MLRFAREFAKLVLIMSNSADFCYICFDSNKGCKDYLKVDEECQSIVQKLKSFVSEVDWSANKRLLLCEKCVKKLNQALEFRKQCVQSSAALTVYLVEIEKAKEKKAAAVAAKKEDPIVLQYLNLLKNDKVASKKTVTGVKVVTSEPQIYPAITKIILTNQANSFQNVFVNLLPSNVISTKTPIVPQVIITPPNDTKKPEPDEVSKLLNDTKTEEVSVEVDPLDFNMESEKTTESKPAPPPLQQPNNFRPILPKLSENYNYTNEEKMEFFNSGHFLFQGADKSQYYCEKCMIQFESLKVLNNHIKQVHSSQYPYKCDLCSAEFATKESYKSHTSQHSIESELVTNSITLTDFATNSPKINDLMPPIDVKPEPQTEEEIKCDKCDRSFGSNQGLIRHQAKQHKSSTNRKKYFIKGMKNAKCDICNRMFSTTSYLNLHRKLHDRKGEWRRKIFKPEIEPLKTQVIDMIDKLGYDHSDIDDDDDGTDMMWHSKTATLQIAVAVVVIGLSKFLEDQTTYLA</sequence>
<dbReference type="Pfam" id="PF00096">
    <property type="entry name" value="zf-C2H2"/>
    <property type="match status" value="2"/>
</dbReference>
<dbReference type="Gene3D" id="3.30.160.60">
    <property type="entry name" value="Classic Zinc Finger"/>
    <property type="match status" value="2"/>
</dbReference>
<keyword evidence="1" id="KW-0479">Metal-binding</keyword>
<feature type="compositionally biased region" description="Basic and acidic residues" evidence="6">
    <location>
        <begin position="194"/>
        <end position="214"/>
    </location>
</feature>
<evidence type="ECO:0000256" key="1">
    <source>
        <dbReference type="ARBA" id="ARBA00022723"/>
    </source>
</evidence>
<keyword evidence="3 5" id="KW-0863">Zinc-finger</keyword>